<organism evidence="1">
    <name type="scientific">Rhododendron williamsianum</name>
    <dbReference type="NCBI Taxonomy" id="262921"/>
    <lineage>
        <taxon>Eukaryota</taxon>
        <taxon>Viridiplantae</taxon>
        <taxon>Streptophyta</taxon>
        <taxon>Embryophyta</taxon>
        <taxon>Tracheophyta</taxon>
        <taxon>Spermatophyta</taxon>
        <taxon>Magnoliopsida</taxon>
        <taxon>eudicotyledons</taxon>
        <taxon>Gunneridae</taxon>
        <taxon>Pentapetalae</taxon>
        <taxon>asterids</taxon>
        <taxon>Ericales</taxon>
        <taxon>Ericaceae</taxon>
        <taxon>Ericoideae</taxon>
        <taxon>Rhodoreae</taxon>
        <taxon>Rhododendron</taxon>
    </lineage>
</organism>
<sequence>MSRSADWNHEDGIKCYDKTKPVMKKGHWGTGSNKAMMRVVADVVEKMRDPIQSNPTQPLFELADVGAVLPLNVVARWDKMLFEELIPSSDKFYSPFKDFSAMMVREEEGYRDSISSILLIDWLILGFVIGGRYLGFVEIGERERETEIGVRRDGDDGVWWWQVAVVVGKSCREGGCGRERLKLELEEMVTVAFGGGVRGGQEEEFLWQPWMTTTTTTVVVGGNGPTEMKDVVVVVVVVAGGQRL</sequence>
<comment type="caution">
    <text evidence="1">The sequence shown here is derived from an EMBL/GenBank/DDBJ whole genome shotgun (WGS) entry which is preliminary data.</text>
</comment>
<accession>A0A6A4K8Z8</accession>
<dbReference type="EMBL" id="QEFC01004420">
    <property type="protein sequence ID" value="KAE9445193.1"/>
    <property type="molecule type" value="Genomic_DNA"/>
</dbReference>
<name>A0A6A4K8Z8_9ERIC</name>
<reference evidence="1" key="1">
    <citation type="journal article" date="2019" name="Genome Biol. Evol.">
        <title>The Rhododendron genome and chromosomal organization provide insight into shared whole-genome duplications across the heath family (Ericaceae).</title>
        <authorList>
            <person name="Soza V.L."/>
            <person name="Lindsley D."/>
            <person name="Waalkes A."/>
            <person name="Ramage E."/>
            <person name="Patwardhan R.P."/>
            <person name="Burton J.N."/>
            <person name="Adey A."/>
            <person name="Kumar A."/>
            <person name="Qiu R."/>
            <person name="Shendure J."/>
            <person name="Hall B."/>
        </authorList>
    </citation>
    <scope>NUCLEOTIDE SEQUENCE</scope>
    <source>
        <strain evidence="1">RSF 1966-606</strain>
    </source>
</reference>
<proteinExistence type="predicted"/>
<gene>
    <name evidence="1" type="ORF">C3L33_22909</name>
</gene>
<dbReference type="OrthoDB" id="10009520at2759"/>
<protein>
    <submittedName>
        <fullName evidence="1">Uncharacterized protein</fullName>
    </submittedName>
</protein>
<feature type="non-terminal residue" evidence="1">
    <location>
        <position position="1"/>
    </location>
</feature>
<evidence type="ECO:0000313" key="1">
    <source>
        <dbReference type="EMBL" id="KAE9445193.1"/>
    </source>
</evidence>
<dbReference type="AlphaFoldDB" id="A0A6A4K8Z8"/>